<evidence type="ECO:0000313" key="11">
    <source>
        <dbReference type="Proteomes" id="UP000015105"/>
    </source>
</evidence>
<reference evidence="10" key="3">
    <citation type="journal article" date="2017" name="Nature">
        <title>Genome sequence of the progenitor of the wheat D genome Aegilops tauschii.</title>
        <authorList>
            <person name="Luo M.C."/>
            <person name="Gu Y.Q."/>
            <person name="Puiu D."/>
            <person name="Wang H."/>
            <person name="Twardziok S.O."/>
            <person name="Deal K.R."/>
            <person name="Huo N."/>
            <person name="Zhu T."/>
            <person name="Wang L."/>
            <person name="Wang Y."/>
            <person name="McGuire P.E."/>
            <person name="Liu S."/>
            <person name="Long H."/>
            <person name="Ramasamy R.K."/>
            <person name="Rodriguez J.C."/>
            <person name="Van S.L."/>
            <person name="Yuan L."/>
            <person name="Wang Z."/>
            <person name="Xia Z."/>
            <person name="Xiao L."/>
            <person name="Anderson O.D."/>
            <person name="Ouyang S."/>
            <person name="Liang Y."/>
            <person name="Zimin A.V."/>
            <person name="Pertea G."/>
            <person name="Qi P."/>
            <person name="Bennetzen J.L."/>
            <person name="Dai X."/>
            <person name="Dawson M.W."/>
            <person name="Muller H.G."/>
            <person name="Kugler K."/>
            <person name="Rivarola-Duarte L."/>
            <person name="Spannagl M."/>
            <person name="Mayer K.F.X."/>
            <person name="Lu F.H."/>
            <person name="Bevan M.W."/>
            <person name="Leroy P."/>
            <person name="Li P."/>
            <person name="You F.M."/>
            <person name="Sun Q."/>
            <person name="Liu Z."/>
            <person name="Lyons E."/>
            <person name="Wicker T."/>
            <person name="Salzberg S.L."/>
            <person name="Devos K.M."/>
            <person name="Dvorak J."/>
        </authorList>
    </citation>
    <scope>NUCLEOTIDE SEQUENCE [LARGE SCALE GENOMIC DNA]</scope>
    <source>
        <strain evidence="10">cv. AL8/78</strain>
    </source>
</reference>
<dbReference type="PANTHER" id="PTHR31503">
    <property type="entry name" value="VACUOLAR CALCIUM ION TRANSPORTER"/>
    <property type="match status" value="1"/>
</dbReference>
<evidence type="ECO:0000256" key="2">
    <source>
        <dbReference type="ARBA" id="ARBA00022448"/>
    </source>
</evidence>
<feature type="transmembrane region" description="Helical" evidence="8">
    <location>
        <begin position="6"/>
        <end position="25"/>
    </location>
</feature>
<organism evidence="10 11">
    <name type="scientific">Aegilops tauschii subsp. strangulata</name>
    <name type="common">Goatgrass</name>
    <dbReference type="NCBI Taxonomy" id="200361"/>
    <lineage>
        <taxon>Eukaryota</taxon>
        <taxon>Viridiplantae</taxon>
        <taxon>Streptophyta</taxon>
        <taxon>Embryophyta</taxon>
        <taxon>Tracheophyta</taxon>
        <taxon>Spermatophyta</taxon>
        <taxon>Magnoliopsida</taxon>
        <taxon>Liliopsida</taxon>
        <taxon>Poales</taxon>
        <taxon>Poaceae</taxon>
        <taxon>BOP clade</taxon>
        <taxon>Pooideae</taxon>
        <taxon>Triticodae</taxon>
        <taxon>Triticeae</taxon>
        <taxon>Triticinae</taxon>
        <taxon>Aegilops</taxon>
    </lineage>
</organism>
<keyword evidence="5 8" id="KW-1133">Transmembrane helix</keyword>
<keyword evidence="3" id="KW-0050">Antiport</keyword>
<feature type="transmembrane region" description="Helical" evidence="8">
    <location>
        <begin position="89"/>
        <end position="106"/>
    </location>
</feature>
<evidence type="ECO:0000259" key="9">
    <source>
        <dbReference type="Pfam" id="PF01699"/>
    </source>
</evidence>
<feature type="transmembrane region" description="Helical" evidence="8">
    <location>
        <begin position="58"/>
        <end position="77"/>
    </location>
</feature>
<evidence type="ECO:0000256" key="3">
    <source>
        <dbReference type="ARBA" id="ARBA00022449"/>
    </source>
</evidence>
<reference evidence="10" key="5">
    <citation type="journal article" date="2021" name="G3 (Bethesda)">
        <title>Aegilops tauschii genome assembly Aet v5.0 features greater sequence contiguity and improved annotation.</title>
        <authorList>
            <person name="Wang L."/>
            <person name="Zhu T."/>
            <person name="Rodriguez J.C."/>
            <person name="Deal K.R."/>
            <person name="Dubcovsky J."/>
            <person name="McGuire P.E."/>
            <person name="Lux T."/>
            <person name="Spannagl M."/>
            <person name="Mayer K.F.X."/>
            <person name="Baldrich P."/>
            <person name="Meyers B.C."/>
            <person name="Huo N."/>
            <person name="Gu Y.Q."/>
            <person name="Zhou H."/>
            <person name="Devos K.M."/>
            <person name="Bennetzen J.L."/>
            <person name="Unver T."/>
            <person name="Budak H."/>
            <person name="Gulick P.J."/>
            <person name="Galiba G."/>
            <person name="Kalapos B."/>
            <person name="Nelson D.R."/>
            <person name="Li P."/>
            <person name="You F.M."/>
            <person name="Luo M.C."/>
            <person name="Dvorak J."/>
        </authorList>
    </citation>
    <scope>NUCLEOTIDE SEQUENCE [LARGE SCALE GENOMIC DNA]</scope>
    <source>
        <strain evidence="10">cv. AL8/78</strain>
    </source>
</reference>
<evidence type="ECO:0000313" key="10">
    <source>
        <dbReference type="EnsemblPlants" id="AET4Gv20353200.15"/>
    </source>
</evidence>
<evidence type="ECO:0000256" key="5">
    <source>
        <dbReference type="ARBA" id="ARBA00022989"/>
    </source>
</evidence>
<dbReference type="GO" id="GO:0009705">
    <property type="term" value="C:plant-type vacuole membrane"/>
    <property type="evidence" value="ECO:0007669"/>
    <property type="project" value="TreeGrafter"/>
</dbReference>
<dbReference type="GO" id="GO:0012505">
    <property type="term" value="C:endomembrane system"/>
    <property type="evidence" value="ECO:0007669"/>
    <property type="project" value="UniProtKB-SubCell"/>
</dbReference>
<keyword evidence="4 8" id="KW-0812">Transmembrane</keyword>
<protein>
    <recommendedName>
        <fullName evidence="9">Sodium/calcium exchanger membrane region domain-containing protein</fullName>
    </recommendedName>
</protein>
<evidence type="ECO:0000256" key="7">
    <source>
        <dbReference type="ARBA" id="ARBA00023136"/>
    </source>
</evidence>
<keyword evidence="2" id="KW-0813">Transport</keyword>
<reference evidence="11" key="2">
    <citation type="journal article" date="2017" name="Nat. Plants">
        <title>The Aegilops tauschii genome reveals multiple impacts of transposons.</title>
        <authorList>
            <person name="Zhao G."/>
            <person name="Zou C."/>
            <person name="Li K."/>
            <person name="Wang K."/>
            <person name="Li T."/>
            <person name="Gao L."/>
            <person name="Zhang X."/>
            <person name="Wang H."/>
            <person name="Yang Z."/>
            <person name="Liu X."/>
            <person name="Jiang W."/>
            <person name="Mao L."/>
            <person name="Kong X."/>
            <person name="Jiao Y."/>
            <person name="Jia J."/>
        </authorList>
    </citation>
    <scope>NUCLEOTIDE SEQUENCE [LARGE SCALE GENOMIC DNA]</scope>
    <source>
        <strain evidence="11">cv. AL8/78</strain>
    </source>
</reference>
<keyword evidence="6" id="KW-0406">Ion transport</keyword>
<dbReference type="EnsemblPlants" id="AET4Gv20353200.15">
    <property type="protein sequence ID" value="AET4Gv20353200.15"/>
    <property type="gene ID" value="AET4Gv20353200"/>
</dbReference>
<dbReference type="InterPro" id="IPR044880">
    <property type="entry name" value="NCX_ion-bd_dom_sf"/>
</dbReference>
<evidence type="ECO:0000256" key="6">
    <source>
        <dbReference type="ARBA" id="ARBA00023065"/>
    </source>
</evidence>
<sequence length="160" mass="17380">GKSEVSLSRFSSCIMLVAYASYLFFQLKSQRSLYSPIGEEEESTEDEEDEKEIAQGEAISWLFVLTIWISILSGYLVDAIQGASESLNMPLAFISVILLPIVGNAAEHASAIMFAMKNKLDITLGVAIGSSTQISMFVDSILCGNWLDDGGRDGLELSIV</sequence>
<comment type="subcellular location">
    <subcellularLocation>
        <location evidence="1">Endomembrane system</location>
        <topology evidence="1">Multi-pass membrane protein</topology>
    </subcellularLocation>
</comment>
<reference evidence="10" key="4">
    <citation type="submission" date="2019-03" db="UniProtKB">
        <authorList>
            <consortium name="EnsemblPlants"/>
        </authorList>
    </citation>
    <scope>IDENTIFICATION</scope>
</reference>
<name>A0A453HY73_AEGTS</name>
<dbReference type="GO" id="GO:0006874">
    <property type="term" value="P:intracellular calcium ion homeostasis"/>
    <property type="evidence" value="ECO:0007669"/>
    <property type="project" value="TreeGrafter"/>
</dbReference>
<dbReference type="InterPro" id="IPR004713">
    <property type="entry name" value="CaH_exchang"/>
</dbReference>
<dbReference type="Pfam" id="PF01699">
    <property type="entry name" value="Na_Ca_ex"/>
    <property type="match status" value="1"/>
</dbReference>
<evidence type="ECO:0000256" key="4">
    <source>
        <dbReference type="ARBA" id="ARBA00022692"/>
    </source>
</evidence>
<keyword evidence="7 8" id="KW-0472">Membrane</keyword>
<evidence type="ECO:0000256" key="8">
    <source>
        <dbReference type="SAM" id="Phobius"/>
    </source>
</evidence>
<proteinExistence type="predicted"/>
<feature type="domain" description="Sodium/calcium exchanger membrane region" evidence="9">
    <location>
        <begin position="59"/>
        <end position="138"/>
    </location>
</feature>
<evidence type="ECO:0000256" key="1">
    <source>
        <dbReference type="ARBA" id="ARBA00004127"/>
    </source>
</evidence>
<accession>A0A453HY73</accession>
<keyword evidence="11" id="KW-1185">Reference proteome</keyword>
<dbReference type="Gene3D" id="1.20.1420.30">
    <property type="entry name" value="NCX, central ion-binding region"/>
    <property type="match status" value="1"/>
</dbReference>
<dbReference type="Proteomes" id="UP000015105">
    <property type="component" value="Chromosome 4D"/>
</dbReference>
<dbReference type="PANTHER" id="PTHR31503:SF22">
    <property type="entry name" value="VACUOLAR CALCIUM ION TRANSPORTER"/>
    <property type="match status" value="1"/>
</dbReference>
<dbReference type="InterPro" id="IPR004837">
    <property type="entry name" value="NaCa_Exmemb"/>
</dbReference>
<reference evidence="11" key="1">
    <citation type="journal article" date="2014" name="Science">
        <title>Ancient hybridizations among the ancestral genomes of bread wheat.</title>
        <authorList>
            <consortium name="International Wheat Genome Sequencing Consortium,"/>
            <person name="Marcussen T."/>
            <person name="Sandve S.R."/>
            <person name="Heier L."/>
            <person name="Spannagl M."/>
            <person name="Pfeifer M."/>
            <person name="Jakobsen K.S."/>
            <person name="Wulff B.B."/>
            <person name="Steuernagel B."/>
            <person name="Mayer K.F."/>
            <person name="Olsen O.A."/>
        </authorList>
    </citation>
    <scope>NUCLEOTIDE SEQUENCE [LARGE SCALE GENOMIC DNA]</scope>
    <source>
        <strain evidence="11">cv. AL8/78</strain>
    </source>
</reference>
<dbReference type="Gramene" id="AET4Gv20353200.15">
    <property type="protein sequence ID" value="AET4Gv20353200.15"/>
    <property type="gene ID" value="AET4Gv20353200"/>
</dbReference>
<dbReference type="GO" id="GO:0015369">
    <property type="term" value="F:calcium:proton antiporter activity"/>
    <property type="evidence" value="ECO:0007669"/>
    <property type="project" value="UniProtKB-ARBA"/>
</dbReference>
<dbReference type="AlphaFoldDB" id="A0A453HY73"/>